<dbReference type="SUPFAM" id="SSF51445">
    <property type="entry name" value="(Trans)glycosidases"/>
    <property type="match status" value="1"/>
</dbReference>
<dbReference type="GO" id="GO:0009253">
    <property type="term" value="P:peptidoglycan catabolic process"/>
    <property type="evidence" value="ECO:0007669"/>
    <property type="project" value="InterPro"/>
</dbReference>
<keyword evidence="2 5" id="KW-0378">Hydrolase</keyword>
<protein>
    <submittedName>
        <fullName evidence="5">Glycosyl hydrolases family 25</fullName>
    </submittedName>
</protein>
<dbReference type="InterPro" id="IPR002053">
    <property type="entry name" value="Glyco_hydro_25"/>
</dbReference>
<sequence>MKRFPKKMLIAALYAGTAFVIFGMRIGFADTESTSETKEAAIVYSETNDSTSSDSQTSHSNTGETSEDSIDSTSETTSSSNSSETDSTTVDSSTAESEEKSPENTSDSVYDISSGLDPTYRSRSDLKVSLSRSARSVSSVPYISAGDPSTPKQDFIDISSHNGEITVEQFKLIKSYGVSAVVVKLTEATSYRNPLAASQIANAKAAGLIVHAYHYSWFTTEAQAKAEADYFVSYARQLNLPTSALMVNDIEEPNIKKKADHTQLSKVFENRLKELGYTNTHHYIGVSWVTDNAIDPVALGKNKVWIAQYPYEPQNQKYTDYSAWQWTYNVTFPGINGTFDMNSDYNKYFISQGQGGAISDGRYATVVKDNYTIWQNFSWTKKADSKAYLGQTLQIKVRYEHINGSTYYSLYDNQGNWVGYINSGGVKVADGPQGNWQSKQTYVKFKEPGTIYRDFTFTKTAPITSDMVKNTYKVTGTYHHFDGTYYDSVYDFSGKWIGYIASTKLTVQTNQGPALTDGRYVTITSGNYSIWQNFSWKVKASSKDYLNKTVLAKYRYEHLNGSIYYSLYDQSGTWLGYMNANGTKTANNAGGAAISSGKYVTVTSKNYSIWQNFSWKEKNKSSNFYGQTLQVKVYYNHFNGSTYSSLYDNKGTWLGYINANGTKEASNAAGINQSYHKKITFTQNFPLWQNFSWKQKSTVANAMKGQTFEARYVYRHFNGSNYLSIYDNKGTWLGYVNESATKVVK</sequence>
<evidence type="ECO:0000256" key="1">
    <source>
        <dbReference type="ARBA" id="ARBA00010646"/>
    </source>
</evidence>
<accession>A0A6N3DFD2</accession>
<dbReference type="SMART" id="SM00641">
    <property type="entry name" value="Glyco_25"/>
    <property type="match status" value="1"/>
</dbReference>
<evidence type="ECO:0000256" key="2">
    <source>
        <dbReference type="ARBA" id="ARBA00022801"/>
    </source>
</evidence>
<evidence type="ECO:0000256" key="4">
    <source>
        <dbReference type="SAM" id="MobiDB-lite"/>
    </source>
</evidence>
<dbReference type="PANTHER" id="PTHR34135:SF2">
    <property type="entry name" value="LYSOZYME"/>
    <property type="match status" value="1"/>
</dbReference>
<keyword evidence="3" id="KW-0326">Glycosidase</keyword>
<dbReference type="AlphaFoldDB" id="A0A6N3DFD2"/>
<feature type="region of interest" description="Disordered" evidence="4">
    <location>
        <begin position="44"/>
        <end position="116"/>
    </location>
</feature>
<comment type="similarity">
    <text evidence="1">Belongs to the glycosyl hydrolase 25 family.</text>
</comment>
<dbReference type="PROSITE" id="PS51904">
    <property type="entry name" value="GLYCOSYL_HYDROL_F25_2"/>
    <property type="match status" value="1"/>
</dbReference>
<dbReference type="GO" id="GO:0016052">
    <property type="term" value="P:carbohydrate catabolic process"/>
    <property type="evidence" value="ECO:0007669"/>
    <property type="project" value="TreeGrafter"/>
</dbReference>
<name>A0A6N3DFD2_ENTCA</name>
<feature type="compositionally biased region" description="Low complexity" evidence="4">
    <location>
        <begin position="45"/>
        <end position="64"/>
    </location>
</feature>
<dbReference type="GO" id="GO:0003796">
    <property type="term" value="F:lysozyme activity"/>
    <property type="evidence" value="ECO:0007669"/>
    <property type="project" value="InterPro"/>
</dbReference>
<dbReference type="InterPro" id="IPR017853">
    <property type="entry name" value="GH"/>
</dbReference>
<evidence type="ECO:0000256" key="3">
    <source>
        <dbReference type="ARBA" id="ARBA00023295"/>
    </source>
</evidence>
<dbReference type="Gene3D" id="3.20.20.80">
    <property type="entry name" value="Glycosidases"/>
    <property type="match status" value="1"/>
</dbReference>
<dbReference type="PANTHER" id="PTHR34135">
    <property type="entry name" value="LYSOZYME"/>
    <property type="match status" value="1"/>
</dbReference>
<dbReference type="GO" id="GO:0016998">
    <property type="term" value="P:cell wall macromolecule catabolic process"/>
    <property type="evidence" value="ECO:0007669"/>
    <property type="project" value="InterPro"/>
</dbReference>
<evidence type="ECO:0000313" key="5">
    <source>
        <dbReference type="EMBL" id="VYU27172.1"/>
    </source>
</evidence>
<reference evidence="5" key="1">
    <citation type="submission" date="2019-11" db="EMBL/GenBank/DDBJ databases">
        <authorList>
            <person name="Feng L."/>
        </authorList>
    </citation>
    <scope>NUCLEOTIDE SEQUENCE</scope>
    <source>
        <strain evidence="5">ECasseliflavusLFYP2</strain>
    </source>
</reference>
<gene>
    <name evidence="5" type="ORF">ECLFYP2_02899</name>
</gene>
<organism evidence="5">
    <name type="scientific">Enterococcus casseliflavus</name>
    <name type="common">Enterococcus flavescens</name>
    <dbReference type="NCBI Taxonomy" id="37734"/>
    <lineage>
        <taxon>Bacteria</taxon>
        <taxon>Bacillati</taxon>
        <taxon>Bacillota</taxon>
        <taxon>Bacilli</taxon>
        <taxon>Lactobacillales</taxon>
        <taxon>Enterococcaceae</taxon>
        <taxon>Enterococcus</taxon>
    </lineage>
</organism>
<dbReference type="Pfam" id="PF01183">
    <property type="entry name" value="Glyco_hydro_25"/>
    <property type="match status" value="1"/>
</dbReference>
<feature type="compositionally biased region" description="Low complexity" evidence="4">
    <location>
        <begin position="71"/>
        <end position="95"/>
    </location>
</feature>
<proteinExistence type="inferred from homology"/>
<dbReference type="InterPro" id="IPR018077">
    <property type="entry name" value="Glyco_hydro_fam25_subgr"/>
</dbReference>
<dbReference type="EMBL" id="CACRTX010000009">
    <property type="protein sequence ID" value="VYU27172.1"/>
    <property type="molecule type" value="Genomic_DNA"/>
</dbReference>
<dbReference type="RefSeq" id="WP_421758167.1">
    <property type="nucleotide sequence ID" value="NZ_CACRTX010000009.1"/>
</dbReference>